<dbReference type="Gene3D" id="3.10.10.10">
    <property type="entry name" value="HIV Type 1 Reverse Transcriptase, subunit A, domain 1"/>
    <property type="match status" value="1"/>
</dbReference>
<dbReference type="AlphaFoldDB" id="A0AAV3R801"/>
<accession>A0AAV3R801</accession>
<evidence type="ECO:0000313" key="2">
    <source>
        <dbReference type="Proteomes" id="UP001454036"/>
    </source>
</evidence>
<keyword evidence="2" id="KW-1185">Reference proteome</keyword>
<dbReference type="Proteomes" id="UP001454036">
    <property type="component" value="Unassembled WGS sequence"/>
</dbReference>
<dbReference type="SUPFAM" id="SSF56672">
    <property type="entry name" value="DNA/RNA polymerases"/>
    <property type="match status" value="1"/>
</dbReference>
<dbReference type="InterPro" id="IPR043502">
    <property type="entry name" value="DNA/RNA_pol_sf"/>
</dbReference>
<comment type="caution">
    <text evidence="1">The sequence shown here is derived from an EMBL/GenBank/DDBJ whole genome shotgun (WGS) entry which is preliminary data.</text>
</comment>
<evidence type="ECO:0000313" key="1">
    <source>
        <dbReference type="EMBL" id="GAA0172522.1"/>
    </source>
</evidence>
<sequence length="116" mass="13449">MGGKIYAWYRHISRKSTLTFNDEKNQAVKTKVDLLLKADSIRKLQFPEWIANIVLVKKPNGTWRMCTDFTSLNKACPKDFYPLPCRARLVDGSAGQEVFDFMDALQGYHQIKMYPE</sequence>
<dbReference type="EMBL" id="BAABME010008169">
    <property type="protein sequence ID" value="GAA0172522.1"/>
    <property type="molecule type" value="Genomic_DNA"/>
</dbReference>
<organism evidence="1 2">
    <name type="scientific">Lithospermum erythrorhizon</name>
    <name type="common">Purple gromwell</name>
    <name type="synonym">Lithospermum officinale var. erythrorhizon</name>
    <dbReference type="NCBI Taxonomy" id="34254"/>
    <lineage>
        <taxon>Eukaryota</taxon>
        <taxon>Viridiplantae</taxon>
        <taxon>Streptophyta</taxon>
        <taxon>Embryophyta</taxon>
        <taxon>Tracheophyta</taxon>
        <taxon>Spermatophyta</taxon>
        <taxon>Magnoliopsida</taxon>
        <taxon>eudicotyledons</taxon>
        <taxon>Gunneridae</taxon>
        <taxon>Pentapetalae</taxon>
        <taxon>asterids</taxon>
        <taxon>lamiids</taxon>
        <taxon>Boraginales</taxon>
        <taxon>Boraginaceae</taxon>
        <taxon>Boraginoideae</taxon>
        <taxon>Lithospermeae</taxon>
        <taxon>Lithospermum</taxon>
    </lineage>
</organism>
<protein>
    <recommendedName>
        <fullName evidence="3">Transposon Ty3-I Gag-Pol polyprotein</fullName>
    </recommendedName>
</protein>
<name>A0AAV3R801_LITER</name>
<reference evidence="1 2" key="1">
    <citation type="submission" date="2024-01" db="EMBL/GenBank/DDBJ databases">
        <title>The complete chloroplast genome sequence of Lithospermum erythrorhizon: insights into the phylogenetic relationship among Boraginaceae species and the maternal lineages of purple gromwells.</title>
        <authorList>
            <person name="Okada T."/>
            <person name="Watanabe K."/>
        </authorList>
    </citation>
    <scope>NUCLEOTIDE SEQUENCE [LARGE SCALE GENOMIC DNA]</scope>
</reference>
<proteinExistence type="predicted"/>
<evidence type="ECO:0008006" key="3">
    <source>
        <dbReference type="Google" id="ProtNLM"/>
    </source>
</evidence>
<gene>
    <name evidence="1" type="ORF">LIER_26331</name>
</gene>
<dbReference type="InterPro" id="IPR053134">
    <property type="entry name" value="RNA-dir_DNA_polymerase"/>
</dbReference>
<dbReference type="PANTHER" id="PTHR24559">
    <property type="entry name" value="TRANSPOSON TY3-I GAG-POL POLYPROTEIN"/>
    <property type="match status" value="1"/>
</dbReference>
<dbReference type="PANTHER" id="PTHR24559:SF430">
    <property type="entry name" value="RNA-DIRECTED DNA POLYMERASE"/>
    <property type="match status" value="1"/>
</dbReference>